<reference evidence="1 2" key="1">
    <citation type="submission" date="2015-01" db="EMBL/GenBank/DDBJ databases">
        <title>Evolution of Trichinella species and genotypes.</title>
        <authorList>
            <person name="Korhonen P.K."/>
            <person name="Edoardo P."/>
            <person name="Giuseppe L.R."/>
            <person name="Gasser R.B."/>
        </authorList>
    </citation>
    <scope>NUCLEOTIDE SEQUENCE [LARGE SCALE GENOMIC DNA]</scope>
    <source>
        <strain evidence="1">ISS1980</strain>
    </source>
</reference>
<gene>
    <name evidence="1" type="ORF">T10_4357</name>
</gene>
<dbReference type="EMBL" id="JYDO01000012">
    <property type="protein sequence ID" value="KRZ78475.1"/>
    <property type="molecule type" value="Genomic_DNA"/>
</dbReference>
<proteinExistence type="predicted"/>
<dbReference type="Proteomes" id="UP000054843">
    <property type="component" value="Unassembled WGS sequence"/>
</dbReference>
<accession>A0A0V1N3B8</accession>
<evidence type="ECO:0000313" key="2">
    <source>
        <dbReference type="Proteomes" id="UP000054843"/>
    </source>
</evidence>
<comment type="caution">
    <text evidence="1">The sequence shown here is derived from an EMBL/GenBank/DDBJ whole genome shotgun (WGS) entry which is preliminary data.</text>
</comment>
<sequence length="75" mass="8283">MYIPKRFARCLYIVDRTRLKTGKCPDVEGSADAAEASSSYIAGMGFISSALQVPSSPFYMPGARLPGRFQRDLFD</sequence>
<name>A0A0V1N3B8_9BILA</name>
<organism evidence="1 2">
    <name type="scientific">Trichinella papuae</name>
    <dbReference type="NCBI Taxonomy" id="268474"/>
    <lineage>
        <taxon>Eukaryota</taxon>
        <taxon>Metazoa</taxon>
        <taxon>Ecdysozoa</taxon>
        <taxon>Nematoda</taxon>
        <taxon>Enoplea</taxon>
        <taxon>Dorylaimia</taxon>
        <taxon>Trichinellida</taxon>
        <taxon>Trichinellidae</taxon>
        <taxon>Trichinella</taxon>
    </lineage>
</organism>
<keyword evidence="2" id="KW-1185">Reference proteome</keyword>
<evidence type="ECO:0000313" key="1">
    <source>
        <dbReference type="EMBL" id="KRZ78475.1"/>
    </source>
</evidence>
<protein>
    <submittedName>
        <fullName evidence="1">Uncharacterized protein</fullName>
    </submittedName>
</protein>
<dbReference type="AlphaFoldDB" id="A0A0V1N3B8"/>